<reference evidence="1 2" key="1">
    <citation type="submission" date="2021-06" db="EMBL/GenBank/DDBJ databases">
        <title>Caerostris darwini draft genome.</title>
        <authorList>
            <person name="Kono N."/>
            <person name="Arakawa K."/>
        </authorList>
    </citation>
    <scope>NUCLEOTIDE SEQUENCE [LARGE SCALE GENOMIC DNA]</scope>
</reference>
<name>A0AAV4V0E8_9ARAC</name>
<keyword evidence="2" id="KW-1185">Reference proteome</keyword>
<dbReference type="EMBL" id="BPLQ01012203">
    <property type="protein sequence ID" value="GIY63662.1"/>
    <property type="molecule type" value="Genomic_DNA"/>
</dbReference>
<gene>
    <name evidence="1" type="ORF">CDAR_480311</name>
</gene>
<accession>A0AAV4V0E8</accession>
<proteinExistence type="predicted"/>
<dbReference type="AlphaFoldDB" id="A0AAV4V0E8"/>
<evidence type="ECO:0000313" key="1">
    <source>
        <dbReference type="EMBL" id="GIY63662.1"/>
    </source>
</evidence>
<comment type="caution">
    <text evidence="1">The sequence shown here is derived from an EMBL/GenBank/DDBJ whole genome shotgun (WGS) entry which is preliminary data.</text>
</comment>
<sequence length="93" mass="10086">MMDVGVGSAPQGVVFVVFGKEITPNVPCPLLPPEGLHCVKSGIDGNADVWLFIRMTREIYVKAKIFARKPEVVHSNELATTFAEGSIHMSGVF</sequence>
<organism evidence="1 2">
    <name type="scientific">Caerostris darwini</name>
    <dbReference type="NCBI Taxonomy" id="1538125"/>
    <lineage>
        <taxon>Eukaryota</taxon>
        <taxon>Metazoa</taxon>
        <taxon>Ecdysozoa</taxon>
        <taxon>Arthropoda</taxon>
        <taxon>Chelicerata</taxon>
        <taxon>Arachnida</taxon>
        <taxon>Araneae</taxon>
        <taxon>Araneomorphae</taxon>
        <taxon>Entelegynae</taxon>
        <taxon>Araneoidea</taxon>
        <taxon>Araneidae</taxon>
        <taxon>Caerostris</taxon>
    </lineage>
</organism>
<dbReference type="Proteomes" id="UP001054837">
    <property type="component" value="Unassembled WGS sequence"/>
</dbReference>
<protein>
    <submittedName>
        <fullName evidence="1">Uncharacterized protein</fullName>
    </submittedName>
</protein>
<evidence type="ECO:0000313" key="2">
    <source>
        <dbReference type="Proteomes" id="UP001054837"/>
    </source>
</evidence>